<dbReference type="InterPro" id="IPR036770">
    <property type="entry name" value="Ankyrin_rpt-contain_sf"/>
</dbReference>
<protein>
    <recommendedName>
        <fullName evidence="4">Ankyrin</fullName>
    </recommendedName>
</protein>
<dbReference type="AlphaFoldDB" id="A0AAD5ZHC5"/>
<feature type="repeat" description="ANK" evidence="1">
    <location>
        <begin position="111"/>
        <end position="133"/>
    </location>
</feature>
<dbReference type="PANTHER" id="PTHR24121:SF21">
    <property type="entry name" value="ANKYRIN REPEAT FAMILY PROTEIN"/>
    <property type="match status" value="1"/>
</dbReference>
<dbReference type="PANTHER" id="PTHR24121">
    <property type="entry name" value="NO MECHANORECEPTOR POTENTIAL C, ISOFORM D-RELATED"/>
    <property type="match status" value="1"/>
</dbReference>
<dbReference type="Pfam" id="PF12796">
    <property type="entry name" value="Ank_2"/>
    <property type="match status" value="2"/>
</dbReference>
<keyword evidence="3" id="KW-1185">Reference proteome</keyword>
<comment type="caution">
    <text evidence="2">The sequence shown here is derived from an EMBL/GenBank/DDBJ whole genome shotgun (WGS) entry which is preliminary data.</text>
</comment>
<dbReference type="InterPro" id="IPR002110">
    <property type="entry name" value="Ankyrin_rpt"/>
</dbReference>
<dbReference type="PROSITE" id="PS50297">
    <property type="entry name" value="ANK_REP_REGION"/>
    <property type="match status" value="3"/>
</dbReference>
<evidence type="ECO:0000313" key="2">
    <source>
        <dbReference type="EMBL" id="KAJ3697907.1"/>
    </source>
</evidence>
<gene>
    <name evidence="2" type="ORF">LUZ61_001612</name>
</gene>
<organism evidence="2 3">
    <name type="scientific">Rhynchospora tenuis</name>
    <dbReference type="NCBI Taxonomy" id="198213"/>
    <lineage>
        <taxon>Eukaryota</taxon>
        <taxon>Viridiplantae</taxon>
        <taxon>Streptophyta</taxon>
        <taxon>Embryophyta</taxon>
        <taxon>Tracheophyta</taxon>
        <taxon>Spermatophyta</taxon>
        <taxon>Magnoliopsida</taxon>
        <taxon>Liliopsida</taxon>
        <taxon>Poales</taxon>
        <taxon>Cyperaceae</taxon>
        <taxon>Cyperoideae</taxon>
        <taxon>Rhynchosporeae</taxon>
        <taxon>Rhynchospora</taxon>
    </lineage>
</organism>
<dbReference type="Proteomes" id="UP001210211">
    <property type="component" value="Unassembled WGS sequence"/>
</dbReference>
<name>A0AAD5ZHC5_9POAL</name>
<sequence length="255" mass="28096">MLSLINSDSSSSLVYHVKTRNLKEARIEIDHEKTLRSHKLISAVRKGNKKTVKEILKFEKEQEQPGLTSCLEEVTFRGNTALHIAATYGHEEIAMILCNEDRNLLTAKNRKGDTALHCAAGAGDTDMVHFLIEFCREELPCFIEFPHQDQGDSEMNEILRAKNADGETALHKAVQSGRVNVVKELMLANPGSAGEVNRNHASPLYLAATSGDAKMVETIIQYLPVEEVSQAFYSGPEGRNALHATVATALQNKGN</sequence>
<feature type="repeat" description="ANK" evidence="1">
    <location>
        <begin position="77"/>
        <end position="109"/>
    </location>
</feature>
<keyword evidence="1" id="KW-0040">ANK repeat</keyword>
<reference evidence="2 3" key="1">
    <citation type="journal article" date="2022" name="Cell">
        <title>Repeat-based holocentromeres influence genome architecture and karyotype evolution.</title>
        <authorList>
            <person name="Hofstatter P.G."/>
            <person name="Thangavel G."/>
            <person name="Lux T."/>
            <person name="Neumann P."/>
            <person name="Vondrak T."/>
            <person name="Novak P."/>
            <person name="Zhang M."/>
            <person name="Costa L."/>
            <person name="Castellani M."/>
            <person name="Scott A."/>
            <person name="Toegelov H."/>
            <person name="Fuchs J."/>
            <person name="Mata-Sucre Y."/>
            <person name="Dias Y."/>
            <person name="Vanzela A.L.L."/>
            <person name="Huettel B."/>
            <person name="Almeida C.C.S."/>
            <person name="Simkova H."/>
            <person name="Souza G."/>
            <person name="Pedrosa-Harand A."/>
            <person name="Macas J."/>
            <person name="Mayer K.F.X."/>
            <person name="Houben A."/>
            <person name="Marques A."/>
        </authorList>
    </citation>
    <scope>NUCLEOTIDE SEQUENCE [LARGE SCALE GENOMIC DNA]</scope>
    <source>
        <strain evidence="2">RhyTen1mFocal</strain>
    </source>
</reference>
<proteinExistence type="predicted"/>
<dbReference type="SMART" id="SM00248">
    <property type="entry name" value="ANK"/>
    <property type="match status" value="4"/>
</dbReference>
<dbReference type="Gene3D" id="1.25.40.20">
    <property type="entry name" value="Ankyrin repeat-containing domain"/>
    <property type="match status" value="2"/>
</dbReference>
<dbReference type="PROSITE" id="PS50088">
    <property type="entry name" value="ANK_REPEAT"/>
    <property type="match status" value="3"/>
</dbReference>
<evidence type="ECO:0000256" key="1">
    <source>
        <dbReference type="PROSITE-ProRule" id="PRU00023"/>
    </source>
</evidence>
<evidence type="ECO:0008006" key="4">
    <source>
        <dbReference type="Google" id="ProtNLM"/>
    </source>
</evidence>
<feature type="repeat" description="ANK" evidence="1">
    <location>
        <begin position="165"/>
        <end position="186"/>
    </location>
</feature>
<dbReference type="EMBL" id="JAMRDG010000001">
    <property type="protein sequence ID" value="KAJ3697907.1"/>
    <property type="molecule type" value="Genomic_DNA"/>
</dbReference>
<evidence type="ECO:0000313" key="3">
    <source>
        <dbReference type="Proteomes" id="UP001210211"/>
    </source>
</evidence>
<dbReference type="SUPFAM" id="SSF48403">
    <property type="entry name" value="Ankyrin repeat"/>
    <property type="match status" value="1"/>
</dbReference>
<accession>A0AAD5ZHC5</accession>